<dbReference type="Gene3D" id="3.10.110.10">
    <property type="entry name" value="Ubiquitin Conjugating Enzyme"/>
    <property type="match status" value="2"/>
</dbReference>
<feature type="domain" description="UBC core" evidence="1">
    <location>
        <begin position="1"/>
        <end position="128"/>
    </location>
</feature>
<evidence type="ECO:0000313" key="3">
    <source>
        <dbReference type="Proteomes" id="UP000836841"/>
    </source>
</evidence>
<proteinExistence type="predicted"/>
<dbReference type="EMBL" id="OU466858">
    <property type="protein sequence ID" value="CAH2046780.1"/>
    <property type="molecule type" value="Genomic_DNA"/>
</dbReference>
<dbReference type="InterPro" id="IPR016135">
    <property type="entry name" value="UBQ-conjugating_enzyme/RWD"/>
</dbReference>
<evidence type="ECO:0000313" key="2">
    <source>
        <dbReference type="EMBL" id="CAH2046780.1"/>
    </source>
</evidence>
<dbReference type="InterPro" id="IPR000608">
    <property type="entry name" value="UBC"/>
</dbReference>
<dbReference type="SMART" id="SM00212">
    <property type="entry name" value="UBCc"/>
    <property type="match status" value="1"/>
</dbReference>
<name>A0AAU9RMW1_THLAR</name>
<dbReference type="Pfam" id="PF00179">
    <property type="entry name" value="UQ_con"/>
    <property type="match status" value="1"/>
</dbReference>
<dbReference type="Proteomes" id="UP000836841">
    <property type="component" value="Chromosome 2"/>
</dbReference>
<protein>
    <recommendedName>
        <fullName evidence="1">UBC core domain-containing protein</fullName>
    </recommendedName>
</protein>
<keyword evidence="3" id="KW-1185">Reference proteome</keyword>
<reference evidence="2 3" key="1">
    <citation type="submission" date="2022-03" db="EMBL/GenBank/DDBJ databases">
        <authorList>
            <person name="Nunn A."/>
            <person name="Chopra R."/>
            <person name="Nunn A."/>
            <person name="Contreras Garrido A."/>
        </authorList>
    </citation>
    <scope>NUCLEOTIDE SEQUENCE [LARGE SCALE GENOMIC DNA]</scope>
</reference>
<dbReference type="SUPFAM" id="SSF54495">
    <property type="entry name" value="UBC-like"/>
    <property type="match status" value="2"/>
</dbReference>
<dbReference type="PROSITE" id="PS50127">
    <property type="entry name" value="UBC_2"/>
    <property type="match status" value="1"/>
</dbReference>
<sequence>MGPKYSPYGAGTFRVSMNFSPRFPMIAPTVKFKTKIFHPNGSDKGDVKFKTKNFHPNVSDKGDVYLYMLGNGWAPGFTIPDILMTLWGMLLTPRLDLPDKVNEDTLEYVSNREKFNRKAAEWTILYARK</sequence>
<dbReference type="PANTHER" id="PTHR24068">
    <property type="entry name" value="UBIQUITIN-CONJUGATING ENZYME E2"/>
    <property type="match status" value="1"/>
</dbReference>
<organism evidence="2 3">
    <name type="scientific">Thlaspi arvense</name>
    <name type="common">Field penny-cress</name>
    <dbReference type="NCBI Taxonomy" id="13288"/>
    <lineage>
        <taxon>Eukaryota</taxon>
        <taxon>Viridiplantae</taxon>
        <taxon>Streptophyta</taxon>
        <taxon>Embryophyta</taxon>
        <taxon>Tracheophyta</taxon>
        <taxon>Spermatophyta</taxon>
        <taxon>Magnoliopsida</taxon>
        <taxon>eudicotyledons</taxon>
        <taxon>Gunneridae</taxon>
        <taxon>Pentapetalae</taxon>
        <taxon>rosids</taxon>
        <taxon>malvids</taxon>
        <taxon>Brassicales</taxon>
        <taxon>Brassicaceae</taxon>
        <taxon>Thlaspideae</taxon>
        <taxon>Thlaspi</taxon>
    </lineage>
</organism>
<accession>A0AAU9RMW1</accession>
<dbReference type="AlphaFoldDB" id="A0AAU9RMW1"/>
<gene>
    <name evidence="2" type="ORF">TAV2_LOCUS7979</name>
</gene>
<evidence type="ECO:0000259" key="1">
    <source>
        <dbReference type="PROSITE" id="PS50127"/>
    </source>
</evidence>